<protein>
    <recommendedName>
        <fullName evidence="2">Ig-like domain-containing protein</fullName>
    </recommendedName>
</protein>
<accession>A0A653DTM4</accession>
<dbReference type="EMBL" id="CAACVG010014206">
    <property type="protein sequence ID" value="VEN62875.1"/>
    <property type="molecule type" value="Genomic_DNA"/>
</dbReference>
<gene>
    <name evidence="3" type="ORF">CALMAC_LOCUS19865</name>
</gene>
<proteinExistence type="predicted"/>
<dbReference type="InterPro" id="IPR007110">
    <property type="entry name" value="Ig-like_dom"/>
</dbReference>
<keyword evidence="1" id="KW-1133">Transmembrane helix</keyword>
<dbReference type="InterPro" id="IPR037448">
    <property type="entry name" value="Zig-8"/>
</dbReference>
<evidence type="ECO:0000259" key="2">
    <source>
        <dbReference type="PROSITE" id="PS50835"/>
    </source>
</evidence>
<dbReference type="InterPro" id="IPR003598">
    <property type="entry name" value="Ig_sub2"/>
</dbReference>
<dbReference type="InterPro" id="IPR003599">
    <property type="entry name" value="Ig_sub"/>
</dbReference>
<dbReference type="AlphaFoldDB" id="A0A653DTM4"/>
<dbReference type="PROSITE" id="PS50835">
    <property type="entry name" value="IG_LIKE"/>
    <property type="match status" value="2"/>
</dbReference>
<dbReference type="InterPro" id="IPR013106">
    <property type="entry name" value="Ig_V-set"/>
</dbReference>
<dbReference type="PANTHER" id="PTHR23279:SF41">
    <property type="entry name" value="DEFECTIVE PROBOSCIS EXTENSION RESPONSE 4-RELATED"/>
    <property type="match status" value="1"/>
</dbReference>
<dbReference type="Gene3D" id="2.60.40.10">
    <property type="entry name" value="Immunoglobulins"/>
    <property type="match status" value="2"/>
</dbReference>
<keyword evidence="1" id="KW-0812">Transmembrane</keyword>
<sequence length="317" mass="35707">MSEVWKVRPPLSCWELLKLWMLILVFAPVMSGFSRSRLTRLASGYGDPCFEDDYVKEVVAHVGQTVLLPCAVKNLGTKVVSWMRSKDVHVLTVGSFTFTGDSRFEAVHTDSSEEFWGLRIRGVKLDDAGRYECQVNTEPKKSLGIVLKVGVPGEPSSDMSSNYVGEATIHSPATIYAQLGSPITIRCSVIPLSTSRTLFFVSRPPVRWLHDGREISYEFKEDTNVTIHTEYSQEDQKVTSELNLAAVTWRDAGKYTCMQPSSKSDNVQLIVVEGEHSEAMQRDSPLHSSGRRFNLAWLYIIVMLSTIFYNYCQLNCK</sequence>
<dbReference type="InterPro" id="IPR013783">
    <property type="entry name" value="Ig-like_fold"/>
</dbReference>
<dbReference type="SUPFAM" id="SSF48726">
    <property type="entry name" value="Immunoglobulin"/>
    <property type="match status" value="2"/>
</dbReference>
<dbReference type="SMART" id="SM00409">
    <property type="entry name" value="IG"/>
    <property type="match status" value="2"/>
</dbReference>
<dbReference type="GO" id="GO:0050808">
    <property type="term" value="P:synapse organization"/>
    <property type="evidence" value="ECO:0007669"/>
    <property type="project" value="TreeGrafter"/>
</dbReference>
<dbReference type="GO" id="GO:0032589">
    <property type="term" value="C:neuron projection membrane"/>
    <property type="evidence" value="ECO:0007669"/>
    <property type="project" value="TreeGrafter"/>
</dbReference>
<reference evidence="3 4" key="1">
    <citation type="submission" date="2019-01" db="EMBL/GenBank/DDBJ databases">
        <authorList>
            <person name="Sayadi A."/>
        </authorList>
    </citation>
    <scope>NUCLEOTIDE SEQUENCE [LARGE SCALE GENOMIC DNA]</scope>
</reference>
<feature type="domain" description="Ig-like" evidence="2">
    <location>
        <begin position="155"/>
        <end position="268"/>
    </location>
</feature>
<dbReference type="InterPro" id="IPR036179">
    <property type="entry name" value="Ig-like_dom_sf"/>
</dbReference>
<evidence type="ECO:0000313" key="3">
    <source>
        <dbReference type="EMBL" id="VEN62875.1"/>
    </source>
</evidence>
<feature type="transmembrane region" description="Helical" evidence="1">
    <location>
        <begin position="293"/>
        <end position="311"/>
    </location>
</feature>
<keyword evidence="4" id="KW-1185">Reference proteome</keyword>
<dbReference type="OrthoDB" id="6377396at2759"/>
<name>A0A653DTM4_CALMS</name>
<dbReference type="Pfam" id="PF07686">
    <property type="entry name" value="V-set"/>
    <property type="match status" value="1"/>
</dbReference>
<keyword evidence="1" id="KW-0472">Membrane</keyword>
<dbReference type="InterPro" id="IPR013151">
    <property type="entry name" value="Immunoglobulin_dom"/>
</dbReference>
<evidence type="ECO:0000313" key="4">
    <source>
        <dbReference type="Proteomes" id="UP000410492"/>
    </source>
</evidence>
<dbReference type="PANTHER" id="PTHR23279">
    <property type="entry name" value="DEFECTIVE PROBOSCIS EXTENSION RESPONSE DPR -RELATED"/>
    <property type="match status" value="1"/>
</dbReference>
<evidence type="ECO:0000256" key="1">
    <source>
        <dbReference type="SAM" id="Phobius"/>
    </source>
</evidence>
<dbReference type="SMART" id="SM00408">
    <property type="entry name" value="IGc2"/>
    <property type="match status" value="2"/>
</dbReference>
<dbReference type="Pfam" id="PF00047">
    <property type="entry name" value="ig"/>
    <property type="match status" value="1"/>
</dbReference>
<feature type="domain" description="Ig-like" evidence="2">
    <location>
        <begin position="48"/>
        <end position="144"/>
    </location>
</feature>
<dbReference type="Proteomes" id="UP000410492">
    <property type="component" value="Unassembled WGS sequence"/>
</dbReference>
<organism evidence="3 4">
    <name type="scientific">Callosobruchus maculatus</name>
    <name type="common">Southern cowpea weevil</name>
    <name type="synonym">Pulse bruchid</name>
    <dbReference type="NCBI Taxonomy" id="64391"/>
    <lineage>
        <taxon>Eukaryota</taxon>
        <taxon>Metazoa</taxon>
        <taxon>Ecdysozoa</taxon>
        <taxon>Arthropoda</taxon>
        <taxon>Hexapoda</taxon>
        <taxon>Insecta</taxon>
        <taxon>Pterygota</taxon>
        <taxon>Neoptera</taxon>
        <taxon>Endopterygota</taxon>
        <taxon>Coleoptera</taxon>
        <taxon>Polyphaga</taxon>
        <taxon>Cucujiformia</taxon>
        <taxon>Chrysomeloidea</taxon>
        <taxon>Chrysomelidae</taxon>
        <taxon>Bruchinae</taxon>
        <taxon>Bruchini</taxon>
        <taxon>Callosobruchus</taxon>
    </lineage>
</organism>